<dbReference type="RefSeq" id="WP_069318918.1">
    <property type="nucleotide sequence ID" value="NZ_MDDS01000005.1"/>
</dbReference>
<dbReference type="EMBL" id="MDDS01000005">
    <property type="protein sequence ID" value="ODP39417.1"/>
    <property type="molecule type" value="Genomic_DNA"/>
</dbReference>
<evidence type="ECO:0008006" key="4">
    <source>
        <dbReference type="Google" id="ProtNLM"/>
    </source>
</evidence>
<protein>
    <recommendedName>
        <fullName evidence="4">DUF4350 domain-containing protein</fullName>
    </recommendedName>
</protein>
<dbReference type="OrthoDB" id="7198805at2"/>
<evidence type="ECO:0000256" key="1">
    <source>
        <dbReference type="SAM" id="Phobius"/>
    </source>
</evidence>
<comment type="caution">
    <text evidence="2">The sequence shown here is derived from an EMBL/GenBank/DDBJ whole genome shotgun (WGS) entry which is preliminary data.</text>
</comment>
<accession>A0A1E3M020</accession>
<evidence type="ECO:0000313" key="2">
    <source>
        <dbReference type="EMBL" id="ODP39417.1"/>
    </source>
</evidence>
<keyword evidence="1" id="KW-1133">Transmembrane helix</keyword>
<sequence>MSEASPFRRRTVLILIGVGLVAMLGFLLTATYGDRFDRPRSNAPSPTSRYATGFQALFQLIEQAAGSAWLSGDSEDRGEGLLVLLPNLRTQPDELRAAMGGHEGPTLVVLPKWLTAPQRLRRDREDRHGMVPPAAIQRLMSALTQVEPHQEDGSTRLRYPSGLALKPFATSEPIQAIAGKDLVGLIEAPDGAAVLAEIKGTNVYVLADPDLLNNVGLASGQNAQAAIALLRALDPDHPGEVAFDIMLPHGAGGRNMGQLLFEPPFVGVTIALLAAALLAGVATFSRFGPPRREPRALAFGKRALIENIVSLARRAGRTREGGGAFADAVRDWAARRLALPRTLQGEALDAHLDTLHTATPYAATAQKVRDANSEPDLLRAAQQLDDWRKEVKA</sequence>
<organism evidence="2 3">
    <name type="scientific">Sphingomonas turrisvirgatae</name>
    <dbReference type="NCBI Taxonomy" id="1888892"/>
    <lineage>
        <taxon>Bacteria</taxon>
        <taxon>Pseudomonadati</taxon>
        <taxon>Pseudomonadota</taxon>
        <taxon>Alphaproteobacteria</taxon>
        <taxon>Sphingomonadales</taxon>
        <taxon>Sphingomonadaceae</taxon>
        <taxon>Sphingomonas</taxon>
    </lineage>
</organism>
<evidence type="ECO:0000313" key="3">
    <source>
        <dbReference type="Proteomes" id="UP000094487"/>
    </source>
</evidence>
<gene>
    <name evidence="2" type="ORF">BFL28_10060</name>
</gene>
<feature type="transmembrane region" description="Helical" evidence="1">
    <location>
        <begin position="12"/>
        <end position="32"/>
    </location>
</feature>
<feature type="transmembrane region" description="Helical" evidence="1">
    <location>
        <begin position="265"/>
        <end position="285"/>
    </location>
</feature>
<dbReference type="Proteomes" id="UP000094487">
    <property type="component" value="Unassembled WGS sequence"/>
</dbReference>
<keyword evidence="3" id="KW-1185">Reference proteome</keyword>
<name>A0A1E3M020_9SPHN</name>
<keyword evidence="1" id="KW-0812">Transmembrane</keyword>
<reference evidence="2 3" key="1">
    <citation type="submission" date="2016-08" db="EMBL/GenBank/DDBJ databases">
        <title>Draft genome of the agarase producing Sphingomonas sp. MCT13.</title>
        <authorList>
            <person name="D'Andrea M.M."/>
            <person name="Rossolini G.M."/>
            <person name="Thaller M.C."/>
        </authorList>
    </citation>
    <scope>NUCLEOTIDE SEQUENCE [LARGE SCALE GENOMIC DNA]</scope>
    <source>
        <strain evidence="2 3">MCT13</strain>
    </source>
</reference>
<dbReference type="AlphaFoldDB" id="A0A1E3M020"/>
<proteinExistence type="predicted"/>
<dbReference type="STRING" id="1888892.BFL28_10060"/>
<keyword evidence="1" id="KW-0472">Membrane</keyword>